<dbReference type="AlphaFoldDB" id="A0A344TIA5"/>
<name>A0A344TIA5_9BACT</name>
<reference evidence="1 2" key="1">
    <citation type="submission" date="2018-07" db="EMBL/GenBank/DDBJ databases">
        <title>Genome sequencing of Runella.</title>
        <authorList>
            <person name="Baek M.-G."/>
            <person name="Yi H."/>
        </authorList>
    </citation>
    <scope>NUCLEOTIDE SEQUENCE [LARGE SCALE GENOMIC DNA]</scope>
    <source>
        <strain evidence="1 2">HYN0085</strain>
    </source>
</reference>
<evidence type="ECO:0000313" key="2">
    <source>
        <dbReference type="Proteomes" id="UP000251993"/>
    </source>
</evidence>
<dbReference type="OrthoDB" id="9821501at2"/>
<dbReference type="EMBL" id="CP030850">
    <property type="protein sequence ID" value="AXE18376.1"/>
    <property type="molecule type" value="Genomic_DNA"/>
</dbReference>
<evidence type="ECO:0000313" key="1">
    <source>
        <dbReference type="EMBL" id="AXE18376.1"/>
    </source>
</evidence>
<protein>
    <submittedName>
        <fullName evidence="1">Uncharacterized protein</fullName>
    </submittedName>
</protein>
<proteinExistence type="predicted"/>
<accession>A0A344TIA5</accession>
<dbReference type="Proteomes" id="UP000251993">
    <property type="component" value="Chromosome"/>
</dbReference>
<dbReference type="RefSeq" id="WP_114067159.1">
    <property type="nucleotide sequence ID" value="NZ_CP030850.1"/>
</dbReference>
<gene>
    <name evidence="1" type="ORF">DR864_11760</name>
</gene>
<organism evidence="1 2">
    <name type="scientific">Runella rosea</name>
    <dbReference type="NCBI Taxonomy" id="2259595"/>
    <lineage>
        <taxon>Bacteria</taxon>
        <taxon>Pseudomonadati</taxon>
        <taxon>Bacteroidota</taxon>
        <taxon>Cytophagia</taxon>
        <taxon>Cytophagales</taxon>
        <taxon>Spirosomataceae</taxon>
        <taxon>Runella</taxon>
    </lineage>
</organism>
<keyword evidence="2" id="KW-1185">Reference proteome</keyword>
<sequence length="321" mass="38271">MKKLINSFGLLWLGMTYCFGQSNSIVIINLAPSQNLFFYERTKYLYPNRKYHHHLQAKEKFKSDTVILSGKSPNVLVFEEQPAKMIPVFVFPKDTLRVRIDPLGKLIFEGTNTKEWQMMKQFASHQSFTEPYFFSVNFKYWKDVQENLDSIQKNVTSIIKQSQVEYKLSEEYIAYLQKERNYQWMSSLLHHRNKSFKDLPLEIKSMKNDLLGDSLNYGSMFRLPALYTFVQAECNCYSKDTFPDSMEFSALFKYIRQNYYGATRSQLLLNILYEQIAITPNYRANTSLYEPYLNEFYRLSTDKDYNEFIQEHLKDYKNARY</sequence>
<dbReference type="KEGG" id="run:DR864_11760"/>